<comment type="caution">
    <text evidence="1">The sequence shown here is derived from an EMBL/GenBank/DDBJ whole genome shotgun (WGS) entry which is preliminary data.</text>
</comment>
<reference evidence="1" key="1">
    <citation type="submission" date="2016-12" db="EMBL/GenBank/DDBJ databases">
        <authorList>
            <person name="Moulin L."/>
        </authorList>
    </citation>
    <scope>NUCLEOTIDE SEQUENCE [LARGE SCALE GENOMIC DNA]</scope>
    <source>
        <strain evidence="1">STM 7183</strain>
    </source>
</reference>
<evidence type="ECO:0000313" key="2">
    <source>
        <dbReference type="Proteomes" id="UP000195569"/>
    </source>
</evidence>
<organism evidence="1 2">
    <name type="scientific">Paraburkholderia piptadeniae</name>
    <dbReference type="NCBI Taxonomy" id="1701573"/>
    <lineage>
        <taxon>Bacteria</taxon>
        <taxon>Pseudomonadati</taxon>
        <taxon>Pseudomonadota</taxon>
        <taxon>Betaproteobacteria</taxon>
        <taxon>Burkholderiales</taxon>
        <taxon>Burkholderiaceae</taxon>
        <taxon>Paraburkholderia</taxon>
    </lineage>
</organism>
<dbReference type="AlphaFoldDB" id="A0A1N7RMS0"/>
<name>A0A1N7RMS0_9BURK</name>
<accession>A0A1N7RMS0</accession>
<dbReference type="EMBL" id="CYGY02000009">
    <property type="protein sequence ID" value="SIT36397.1"/>
    <property type="molecule type" value="Genomic_DNA"/>
</dbReference>
<proteinExistence type="predicted"/>
<dbReference type="Proteomes" id="UP000195569">
    <property type="component" value="Unassembled WGS sequence"/>
</dbReference>
<protein>
    <submittedName>
        <fullName evidence="1">Uncharacterized protein</fullName>
    </submittedName>
</protein>
<keyword evidence="2" id="KW-1185">Reference proteome</keyword>
<evidence type="ECO:0000313" key="1">
    <source>
        <dbReference type="EMBL" id="SIT36397.1"/>
    </source>
</evidence>
<sequence>MAALKERSEMTTYSNEAVLEALRRAQYRQVPWAKRPGVFEYLRSLGMMDTVRQRTVAPAPGFHAPVDIAVLTESGRSEFARLARDERSLDWDARRMRNYVFAGAVAGERAAAV</sequence>
<gene>
    <name evidence="1" type="ORF">BN2476_90059</name>
</gene>